<accession>I7K594</accession>
<proteinExistence type="predicted"/>
<dbReference type="AlphaFoldDB" id="I7K594"/>
<gene>
    <name evidence="2" type="ORF">CAAU_0650</name>
</gene>
<evidence type="ECO:0000313" key="2">
    <source>
        <dbReference type="EMBL" id="CCJ32734.1"/>
    </source>
</evidence>
<protein>
    <recommendedName>
        <fullName evidence="1">PilZ domain-containing protein</fullName>
    </recommendedName>
</protein>
<sequence>MNYKERRKFERVKMDCQILYPTLILNNEKRTFLDDNAKLYVCDISEAGICVRSNFFIPNESFLSFYFRIEDNIPFRVLVKIVWTKVEDGEYIAGGEFIALKSEEMMIIRDYVNKHKNN</sequence>
<feature type="domain" description="PilZ" evidence="1">
    <location>
        <begin position="5"/>
        <end position="113"/>
    </location>
</feature>
<dbReference type="Proteomes" id="UP000007652">
    <property type="component" value="Unassembled WGS sequence"/>
</dbReference>
<name>I7K594_9CLOT</name>
<dbReference type="Gene3D" id="2.40.10.220">
    <property type="entry name" value="predicted glycosyltransferase like domains"/>
    <property type="match status" value="1"/>
</dbReference>
<dbReference type="GO" id="GO:0035438">
    <property type="term" value="F:cyclic-di-GMP binding"/>
    <property type="evidence" value="ECO:0007669"/>
    <property type="project" value="InterPro"/>
</dbReference>
<dbReference type="InterPro" id="IPR009875">
    <property type="entry name" value="PilZ_domain"/>
</dbReference>
<organism evidence="2 3">
    <name type="scientific">Caloramator australicus RC3</name>
    <dbReference type="NCBI Taxonomy" id="857293"/>
    <lineage>
        <taxon>Bacteria</taxon>
        <taxon>Bacillati</taxon>
        <taxon>Bacillota</taxon>
        <taxon>Clostridia</taxon>
        <taxon>Eubacteriales</taxon>
        <taxon>Clostridiaceae</taxon>
        <taxon>Caloramator</taxon>
    </lineage>
</organism>
<evidence type="ECO:0000313" key="3">
    <source>
        <dbReference type="Proteomes" id="UP000007652"/>
    </source>
</evidence>
<dbReference type="EMBL" id="CAKP01000027">
    <property type="protein sequence ID" value="CCJ32734.1"/>
    <property type="molecule type" value="Genomic_DNA"/>
</dbReference>
<evidence type="ECO:0000259" key="1">
    <source>
        <dbReference type="Pfam" id="PF07238"/>
    </source>
</evidence>
<dbReference type="Pfam" id="PF07238">
    <property type="entry name" value="PilZ"/>
    <property type="match status" value="1"/>
</dbReference>
<comment type="caution">
    <text evidence="2">The sequence shown here is derived from an EMBL/GenBank/DDBJ whole genome shotgun (WGS) entry which is preliminary data.</text>
</comment>
<dbReference type="STRING" id="857293.CAAU_0650"/>
<reference evidence="2 3" key="1">
    <citation type="journal article" date="2011" name="J. Bacteriol.">
        <title>Draft genome sequence of Caloramator australicus strain RC3T, a thermoanaerobe from the Great Artesian Basin of Australia.</title>
        <authorList>
            <person name="Ogg C.D."/>
            <person name="Patel B.K.C."/>
        </authorList>
    </citation>
    <scope>NUCLEOTIDE SEQUENCE [LARGE SCALE GENOMIC DNA]</scope>
    <source>
        <strain evidence="2 3">RC3</strain>
    </source>
</reference>
<dbReference type="SUPFAM" id="SSF141371">
    <property type="entry name" value="PilZ domain-like"/>
    <property type="match status" value="1"/>
</dbReference>
<keyword evidence="3" id="KW-1185">Reference proteome</keyword>
<dbReference type="RefSeq" id="WP_008908012.1">
    <property type="nucleotide sequence ID" value="NZ_CAKP01000027.1"/>
</dbReference>